<reference evidence="1 2" key="1">
    <citation type="submission" date="2020-08" db="EMBL/GenBank/DDBJ databases">
        <title>Genomic Encyclopedia of Type Strains, Phase III (KMG-III): the genomes of soil and plant-associated and newly described type strains.</title>
        <authorList>
            <person name="Whitman W."/>
        </authorList>
    </citation>
    <scope>NUCLEOTIDE SEQUENCE [LARGE SCALE GENOMIC DNA]</scope>
    <source>
        <strain evidence="1 2">CECT 8571</strain>
    </source>
</reference>
<comment type="caution">
    <text evidence="1">The sequence shown here is derived from an EMBL/GenBank/DDBJ whole genome shotgun (WGS) entry which is preliminary data.</text>
</comment>
<evidence type="ECO:0000313" key="2">
    <source>
        <dbReference type="Proteomes" id="UP000559987"/>
    </source>
</evidence>
<dbReference type="AlphaFoldDB" id="A0A839UY14"/>
<evidence type="ECO:0000313" key="1">
    <source>
        <dbReference type="EMBL" id="MBB3170215.1"/>
    </source>
</evidence>
<protein>
    <submittedName>
        <fullName evidence="1">Uncharacterized protein</fullName>
    </submittedName>
</protein>
<sequence length="117" mass="13313">MKVAQFLIPALLGVSSHCYGCSVVEEGYEDKDIMYSVCPNFAELSNDNASKLVNMLLSQYRGPPDEILIYFVALKELVGKQEYEPGELLGYYYTHSHKIIMLPDTAQEKEVEVTWQQ</sequence>
<accession>A0A839UY14</accession>
<dbReference type="EMBL" id="JACHXZ010000010">
    <property type="protein sequence ID" value="MBB3170215.1"/>
    <property type="molecule type" value="Genomic_DNA"/>
</dbReference>
<keyword evidence="2" id="KW-1185">Reference proteome</keyword>
<dbReference type="Proteomes" id="UP000559987">
    <property type="component" value="Unassembled WGS sequence"/>
</dbReference>
<dbReference type="RefSeq" id="WP_183911711.1">
    <property type="nucleotide sequence ID" value="NZ_JACHXZ010000010.1"/>
</dbReference>
<name>A0A839UY14_9GAMM</name>
<proteinExistence type="predicted"/>
<gene>
    <name evidence="1" type="ORF">FHS30_003442</name>
</gene>
<organism evidence="1 2">
    <name type="scientific">Simiduia aestuariiviva</name>
    <dbReference type="NCBI Taxonomy" id="1510459"/>
    <lineage>
        <taxon>Bacteria</taxon>
        <taxon>Pseudomonadati</taxon>
        <taxon>Pseudomonadota</taxon>
        <taxon>Gammaproteobacteria</taxon>
        <taxon>Cellvibrionales</taxon>
        <taxon>Cellvibrionaceae</taxon>
        <taxon>Simiduia</taxon>
    </lineage>
</organism>